<dbReference type="EMBL" id="CAKOAT010084043">
    <property type="protein sequence ID" value="CAH8316069.1"/>
    <property type="molecule type" value="Genomic_DNA"/>
</dbReference>
<name>A0ABC8JEH5_ERUVS</name>
<comment type="caution">
    <text evidence="1">The sequence shown here is derived from an EMBL/GenBank/DDBJ whole genome shotgun (WGS) entry which is preliminary data.</text>
</comment>
<organism evidence="1 2">
    <name type="scientific">Eruca vesicaria subsp. sativa</name>
    <name type="common">Garden rocket</name>
    <name type="synonym">Eruca sativa</name>
    <dbReference type="NCBI Taxonomy" id="29727"/>
    <lineage>
        <taxon>Eukaryota</taxon>
        <taxon>Viridiplantae</taxon>
        <taxon>Streptophyta</taxon>
        <taxon>Embryophyta</taxon>
        <taxon>Tracheophyta</taxon>
        <taxon>Spermatophyta</taxon>
        <taxon>Magnoliopsida</taxon>
        <taxon>eudicotyledons</taxon>
        <taxon>Gunneridae</taxon>
        <taxon>Pentapetalae</taxon>
        <taxon>rosids</taxon>
        <taxon>malvids</taxon>
        <taxon>Brassicales</taxon>
        <taxon>Brassicaceae</taxon>
        <taxon>Brassiceae</taxon>
        <taxon>Eruca</taxon>
    </lineage>
</organism>
<gene>
    <name evidence="1" type="ORF">ERUC_LOCUS7582</name>
</gene>
<accession>A0ABC8JEH5</accession>
<dbReference type="Proteomes" id="UP001642260">
    <property type="component" value="Unassembled WGS sequence"/>
</dbReference>
<protein>
    <submittedName>
        <fullName evidence="1">Uncharacterized protein</fullName>
    </submittedName>
</protein>
<dbReference type="AlphaFoldDB" id="A0ABC8JEH5"/>
<evidence type="ECO:0000313" key="2">
    <source>
        <dbReference type="Proteomes" id="UP001642260"/>
    </source>
</evidence>
<reference evidence="1 2" key="1">
    <citation type="submission" date="2022-03" db="EMBL/GenBank/DDBJ databases">
        <authorList>
            <person name="Macdonald S."/>
            <person name="Ahmed S."/>
            <person name="Newling K."/>
        </authorList>
    </citation>
    <scope>NUCLEOTIDE SEQUENCE [LARGE SCALE GENOMIC DNA]</scope>
</reference>
<keyword evidence="2" id="KW-1185">Reference proteome</keyword>
<proteinExistence type="predicted"/>
<sequence>MHSFSGKKAENGEEMLLLHLFEGRSGLKKWNHLNEEKVKVNGSPNIFVGAHLLLTDLKAGRKSRGGDAYPRLSNRNRLETFSHMFNEGSIYSISWFDLNNFKLSDPPSPIRFKDLTSFVQLTYSFNPILEELFS</sequence>
<evidence type="ECO:0000313" key="1">
    <source>
        <dbReference type="EMBL" id="CAH8316069.1"/>
    </source>
</evidence>